<feature type="short sequence motif" description="VHIID" evidence="3">
    <location>
        <begin position="377"/>
        <end position="381"/>
    </location>
</feature>
<dbReference type="Proteomes" id="UP001054889">
    <property type="component" value="Unassembled WGS sequence"/>
</dbReference>
<evidence type="ECO:0000256" key="3">
    <source>
        <dbReference type="PROSITE-ProRule" id="PRU01191"/>
    </source>
</evidence>
<feature type="region of interest" description="PFYRE" evidence="3">
    <location>
        <begin position="483"/>
        <end position="574"/>
    </location>
</feature>
<evidence type="ECO:0000256" key="1">
    <source>
        <dbReference type="ARBA" id="ARBA00023015"/>
    </source>
</evidence>
<comment type="similarity">
    <text evidence="3">Belongs to the GRAS family.</text>
</comment>
<dbReference type="AlphaFoldDB" id="A0AAV5EM87"/>
<proteinExistence type="inferred from homology"/>
<evidence type="ECO:0008006" key="6">
    <source>
        <dbReference type="Google" id="ProtNLM"/>
    </source>
</evidence>
<dbReference type="PROSITE" id="PS50985">
    <property type="entry name" value="GRAS"/>
    <property type="match status" value="1"/>
</dbReference>
<keyword evidence="1" id="KW-0805">Transcription regulation</keyword>
<reference evidence="4" key="1">
    <citation type="journal article" date="2018" name="DNA Res.">
        <title>Multiple hybrid de novo genome assembly of finger millet, an orphan allotetraploid crop.</title>
        <authorList>
            <person name="Hatakeyama M."/>
            <person name="Aluri S."/>
            <person name="Balachadran M.T."/>
            <person name="Sivarajan S.R."/>
            <person name="Patrignani A."/>
            <person name="Gruter S."/>
            <person name="Poveda L."/>
            <person name="Shimizu-Inatsugi R."/>
            <person name="Baeten J."/>
            <person name="Francoijs K.J."/>
            <person name="Nataraja K.N."/>
            <person name="Reddy Y.A.N."/>
            <person name="Phadnis S."/>
            <person name="Ravikumar R.L."/>
            <person name="Schlapbach R."/>
            <person name="Sreeman S.M."/>
            <person name="Shimizu K.K."/>
        </authorList>
    </citation>
    <scope>NUCLEOTIDE SEQUENCE</scope>
</reference>
<dbReference type="Pfam" id="PF03514">
    <property type="entry name" value="GRAS"/>
    <property type="match status" value="1"/>
</dbReference>
<feature type="region of interest" description="SAW" evidence="3">
    <location>
        <begin position="577"/>
        <end position="653"/>
    </location>
</feature>
<comment type="caution">
    <text evidence="3">Lacks conserved residue(s) required for the propagation of feature annotation.</text>
</comment>
<dbReference type="PANTHER" id="PTHR31636">
    <property type="entry name" value="OSJNBA0084A10.13 PROTEIN-RELATED"/>
    <property type="match status" value="1"/>
</dbReference>
<keyword evidence="5" id="KW-1185">Reference proteome</keyword>
<dbReference type="InterPro" id="IPR005202">
    <property type="entry name" value="TF_GRAS"/>
</dbReference>
<comment type="caution">
    <text evidence="4">The sequence shown here is derived from an EMBL/GenBank/DDBJ whole genome shotgun (WGS) entry which is preliminary data.</text>
</comment>
<organism evidence="4 5">
    <name type="scientific">Eleusine coracana subsp. coracana</name>
    <dbReference type="NCBI Taxonomy" id="191504"/>
    <lineage>
        <taxon>Eukaryota</taxon>
        <taxon>Viridiplantae</taxon>
        <taxon>Streptophyta</taxon>
        <taxon>Embryophyta</taxon>
        <taxon>Tracheophyta</taxon>
        <taxon>Spermatophyta</taxon>
        <taxon>Magnoliopsida</taxon>
        <taxon>Liliopsida</taxon>
        <taxon>Poales</taxon>
        <taxon>Poaceae</taxon>
        <taxon>PACMAD clade</taxon>
        <taxon>Chloridoideae</taxon>
        <taxon>Cynodonteae</taxon>
        <taxon>Eleusininae</taxon>
        <taxon>Eleusine</taxon>
    </lineage>
</organism>
<evidence type="ECO:0000256" key="2">
    <source>
        <dbReference type="ARBA" id="ARBA00023163"/>
    </source>
</evidence>
<evidence type="ECO:0000313" key="5">
    <source>
        <dbReference type="Proteomes" id="UP001054889"/>
    </source>
</evidence>
<keyword evidence="2" id="KW-0804">Transcription</keyword>
<gene>
    <name evidence="4" type="primary">gb12221</name>
    <name evidence="4" type="ORF">PR202_gb12221</name>
</gene>
<sequence>MAHEGTSCSSLEAPAPMPPPWRRNPAVLMLVCALEHSRSSAAASLRATAGPVGGLLLRLDDDDPVDENVGRGGVDDLDDVAGCSLLHMHSLPPPIPPRVLTLRRHVVAFLHELHELAGLVHVPRLHRQPLSALLHLVIVHVLPPAHELKEDQPELYMPHFSVTGANVKSSGAVYLGVPCNPFTEARGDSPRLSSCVMLNGKGEKTKLVVIIIATISTCKTKLFVDGVITLHGEIRQVPSSEHPATSSAGSSSSSSSRSRALLLECAGAMAAGDTERANQLMSMVSELASPHGDLEQRLASYFLQALLALHTGTGPRTLRTLVAAGDGNTWLESTRRATLRFLDASPWASFGHVAANGAILEAFFLSEPYQQQQRRRLHILDLSNTFCTQWPAFLDALSSATQEEHAPAPPHVTLTAVVTTPPSAPTDGGVQRVVREVKREMRRCARLMRVPFTFRAVHHAGDLADLDLDALVADDLQHQDTTLAVNCVNALRCVGTGGSGRDAFVSSIRRLGPRVVTVVEEEADLVADYHATATSTVFSEALRFFAAYLDALEAVMSGERLVALEDQAGRAIVDVVACPPSESGERREPAASWARRMSGAGFAPAPFSRDVANEMGSLLTHYREGRWSLQDAPGTGKFLAWKDQPVVWASAWRP</sequence>
<protein>
    <recommendedName>
        <fullName evidence="6">Protein SHORT-ROOT 1</fullName>
    </recommendedName>
</protein>
<name>A0AAV5EM87_ELECO</name>
<reference evidence="4" key="2">
    <citation type="submission" date="2021-12" db="EMBL/GenBank/DDBJ databases">
        <title>Resequencing data analysis of finger millet.</title>
        <authorList>
            <person name="Hatakeyama M."/>
            <person name="Aluri S."/>
            <person name="Balachadran M.T."/>
            <person name="Sivarajan S.R."/>
            <person name="Poveda L."/>
            <person name="Shimizu-Inatsugi R."/>
            <person name="Schlapbach R."/>
            <person name="Sreeman S.M."/>
            <person name="Shimizu K.K."/>
        </authorList>
    </citation>
    <scope>NUCLEOTIDE SEQUENCE</scope>
</reference>
<evidence type="ECO:0000313" key="4">
    <source>
        <dbReference type="EMBL" id="GJN24479.1"/>
    </source>
</evidence>
<accession>A0AAV5EM87</accession>
<dbReference type="EMBL" id="BQKI01000077">
    <property type="protein sequence ID" value="GJN24479.1"/>
    <property type="molecule type" value="Genomic_DNA"/>
</dbReference>